<dbReference type="InterPro" id="IPR021457">
    <property type="entry name" value="DUF3108"/>
</dbReference>
<sequence length="272" mass="31483">MESFLLKEELMKKNLVLSVIVIVFQLLGSFSLYGQKNTAFKKGEELTFKVSYGFLDAAEAKMIIGSNLTRFNDNPAYKIDVYGKTLGIFKLFKVNDNWGTYLDTAKIIPHQSYRHIEEGKYRKHEQVLFNHQNRNAIVRLYDRNNSMLVDTKDYPIPHNVQDLVSGFYHLRTLDMKKYKPGDTVKIVGFFDKEIHNLKLIYEGKQIITTALGKFETLIFSPIMPKNKLFRGDHPVKIWVSNDENKIPVRINARLMVGSLNMEITEAKGLRNN</sequence>
<feature type="transmembrane region" description="Helical" evidence="1">
    <location>
        <begin position="15"/>
        <end position="33"/>
    </location>
</feature>
<evidence type="ECO:0000313" key="2">
    <source>
        <dbReference type="EMBL" id="SDY96082.1"/>
    </source>
</evidence>
<comment type="caution">
    <text evidence="2">The sequence shown here is derived from an EMBL/GenBank/DDBJ whole genome shotgun (WGS) entry which is preliminary data.</text>
</comment>
<organism evidence="2 3">
    <name type="scientific">Rhodonellum ikkaensis</name>
    <dbReference type="NCBI Taxonomy" id="336829"/>
    <lineage>
        <taxon>Bacteria</taxon>
        <taxon>Pseudomonadati</taxon>
        <taxon>Bacteroidota</taxon>
        <taxon>Cytophagia</taxon>
        <taxon>Cytophagales</taxon>
        <taxon>Cytophagaceae</taxon>
        <taxon>Rhodonellum</taxon>
    </lineage>
</organism>
<keyword evidence="1" id="KW-0472">Membrane</keyword>
<evidence type="ECO:0008006" key="4">
    <source>
        <dbReference type="Google" id="ProtNLM"/>
    </source>
</evidence>
<keyword evidence="1" id="KW-1133">Transmembrane helix</keyword>
<keyword evidence="3" id="KW-1185">Reference proteome</keyword>
<accession>A0A1H3P4P2</accession>
<protein>
    <recommendedName>
        <fullName evidence="4">DUF3108 domain-containing protein</fullName>
    </recommendedName>
</protein>
<gene>
    <name evidence="2" type="ORF">SAMN05444412_10461</name>
</gene>
<dbReference type="EMBL" id="FNQC01000004">
    <property type="protein sequence ID" value="SDY96082.1"/>
    <property type="molecule type" value="Genomic_DNA"/>
</dbReference>
<dbReference type="Pfam" id="PF11306">
    <property type="entry name" value="DUF3108"/>
    <property type="match status" value="1"/>
</dbReference>
<name>A0A1H3P4P2_9BACT</name>
<reference evidence="2 3" key="1">
    <citation type="submission" date="2016-10" db="EMBL/GenBank/DDBJ databases">
        <authorList>
            <person name="Varghese N."/>
            <person name="Submissions S."/>
        </authorList>
    </citation>
    <scope>NUCLEOTIDE SEQUENCE [LARGE SCALE GENOMIC DNA]</scope>
    <source>
        <strain evidence="2 3">DSM 17997</strain>
    </source>
</reference>
<proteinExistence type="predicted"/>
<evidence type="ECO:0000256" key="1">
    <source>
        <dbReference type="SAM" id="Phobius"/>
    </source>
</evidence>
<evidence type="ECO:0000313" key="3">
    <source>
        <dbReference type="Proteomes" id="UP000199663"/>
    </source>
</evidence>
<keyword evidence="1" id="KW-0812">Transmembrane</keyword>
<dbReference type="Proteomes" id="UP000199663">
    <property type="component" value="Unassembled WGS sequence"/>
</dbReference>